<dbReference type="AlphaFoldDB" id="A0A9Q3WPE3"/>
<evidence type="ECO:0000313" key="2">
    <source>
        <dbReference type="Proteomes" id="UP000813672"/>
    </source>
</evidence>
<protein>
    <submittedName>
        <fullName evidence="1">DUF1127 domain-containing protein</fullName>
    </submittedName>
</protein>
<dbReference type="Proteomes" id="UP000813672">
    <property type="component" value="Unassembled WGS sequence"/>
</dbReference>
<reference evidence="1" key="1">
    <citation type="journal article" date="2021" name="Environ. Microbiol.">
        <title>Cryptic niche differentiation of novel sediment ecotypes of Rugeria pomeroyi correlates with nitrate respiration.</title>
        <authorList>
            <person name="Lin X."/>
            <person name="McNichol J."/>
            <person name="Chu X."/>
            <person name="Qian Y."/>
            <person name="Luo H."/>
        </authorList>
    </citation>
    <scope>NUCLEOTIDE SEQUENCE</scope>
    <source>
        <strain evidence="1">SZCCDBB064</strain>
    </source>
</reference>
<comment type="caution">
    <text evidence="1">The sequence shown here is derived from an EMBL/GenBank/DDBJ whole genome shotgun (WGS) entry which is preliminary data.</text>
</comment>
<organism evidence="1 2">
    <name type="scientific">Ruegeria pomeroyi</name>
    <dbReference type="NCBI Taxonomy" id="89184"/>
    <lineage>
        <taxon>Bacteria</taxon>
        <taxon>Pseudomonadati</taxon>
        <taxon>Pseudomonadota</taxon>
        <taxon>Alphaproteobacteria</taxon>
        <taxon>Rhodobacterales</taxon>
        <taxon>Roseobacteraceae</taxon>
        <taxon>Ruegeria</taxon>
    </lineage>
</organism>
<evidence type="ECO:0000313" key="1">
    <source>
        <dbReference type="EMBL" id="MCE8539694.1"/>
    </source>
</evidence>
<gene>
    <name evidence="1" type="ORF">KBY27_19715</name>
</gene>
<name>A0A9Q3WPE3_9RHOB</name>
<sequence>MAQSTLHLRSLATLPHVLGDILAGIFDALVRIGEANARIRRINALSALTDAELAARGLRRADIIRRVMSDRV</sequence>
<accession>A0A9Q3WPE3</accession>
<dbReference type="EMBL" id="JAGQAF010000015">
    <property type="protein sequence ID" value="MCE8539694.1"/>
    <property type="molecule type" value="Genomic_DNA"/>
</dbReference>
<proteinExistence type="predicted"/>
<dbReference type="RefSeq" id="WP_234221612.1">
    <property type="nucleotide sequence ID" value="NZ_JAGQAF010000015.1"/>
</dbReference>